<dbReference type="InterPro" id="IPR036567">
    <property type="entry name" value="RHF-like"/>
</dbReference>
<gene>
    <name evidence="1" type="ORF">G3O08_15910</name>
</gene>
<keyword evidence="2" id="KW-1185">Reference proteome</keyword>
<proteinExistence type="predicted"/>
<organism evidence="1 2">
    <name type="scientific">Cryomorpha ignava</name>
    <dbReference type="NCBI Taxonomy" id="101383"/>
    <lineage>
        <taxon>Bacteria</taxon>
        <taxon>Pseudomonadati</taxon>
        <taxon>Bacteroidota</taxon>
        <taxon>Flavobacteriia</taxon>
        <taxon>Flavobacteriales</taxon>
        <taxon>Cryomorphaceae</taxon>
        <taxon>Cryomorpha</taxon>
    </lineage>
</organism>
<dbReference type="EMBL" id="JAAGVY010000037">
    <property type="protein sequence ID" value="NEN24986.1"/>
    <property type="molecule type" value="Genomic_DNA"/>
</dbReference>
<evidence type="ECO:0000313" key="1">
    <source>
        <dbReference type="EMBL" id="NEN24986.1"/>
    </source>
</evidence>
<name>A0A7K3WU29_9FLAO</name>
<dbReference type="RefSeq" id="WP_163286378.1">
    <property type="nucleotide sequence ID" value="NZ_JAAGVY010000037.1"/>
</dbReference>
<reference evidence="1 2" key="1">
    <citation type="submission" date="2020-02" db="EMBL/GenBank/DDBJ databases">
        <title>Out from the shadows clarifying the taxonomy of the family Cryomorphaceae and related taxa by utilizing the GTDB taxonomic framework.</title>
        <authorList>
            <person name="Bowman J.P."/>
        </authorList>
    </citation>
    <scope>NUCLEOTIDE SEQUENCE [LARGE SCALE GENOMIC DNA]</scope>
    <source>
        <strain evidence="1 2">QSSC 1-22</strain>
    </source>
</reference>
<dbReference type="AlphaFoldDB" id="A0A7K3WU29"/>
<dbReference type="Proteomes" id="UP000486602">
    <property type="component" value="Unassembled WGS sequence"/>
</dbReference>
<protein>
    <submittedName>
        <fullName evidence="1">RNA polymerase subunit sigma-54</fullName>
    </submittedName>
</protein>
<dbReference type="SUPFAM" id="SSF69754">
    <property type="entry name" value="Ribosome binding protein Y (YfiA homologue)"/>
    <property type="match status" value="1"/>
</dbReference>
<dbReference type="Gene3D" id="3.30.160.100">
    <property type="entry name" value="Ribosome hibernation promotion factor-like"/>
    <property type="match status" value="1"/>
</dbReference>
<comment type="caution">
    <text evidence="1">The sequence shown here is derived from an EMBL/GenBank/DDBJ whole genome shotgun (WGS) entry which is preliminary data.</text>
</comment>
<dbReference type="InterPro" id="IPR003489">
    <property type="entry name" value="RHF/RaiA"/>
</dbReference>
<evidence type="ECO:0000313" key="2">
    <source>
        <dbReference type="Proteomes" id="UP000486602"/>
    </source>
</evidence>
<accession>A0A7K3WU29</accession>
<dbReference type="Pfam" id="PF02482">
    <property type="entry name" value="Ribosomal_S30AE"/>
    <property type="match status" value="1"/>
</dbReference>
<sequence length="99" mass="11487">MDKTIQPVNFNASQDLLIHVGEIFDKLDKFNDKIVSADIYLKSLRETPTKEKKIEVRLFIPGKDIFIEQQADSFISAAQQAFDRLKVIIIKDKEKQKSY</sequence>